<proteinExistence type="predicted"/>
<sequence>MSSPYANYGKTFFSVEYRVNGVWNNLLSQFWKTGAGNHDFQISPEAYPKPEDTKGLKADLLISVLVSNGSSFSISTPVLAYEGKGANGDEFPKIFDQLWKWLQEAAELGQFDCWAIGTRGSEVAFLIWQKDVLQWLQWKGNQPTPVFDEFTYDITKNKDWETVLLFLEFFHSHPF</sequence>
<reference evidence="1" key="1">
    <citation type="journal article" date="2020" name="Stud. Mycol.">
        <title>101 Dothideomycetes genomes: a test case for predicting lifestyles and emergence of pathogens.</title>
        <authorList>
            <person name="Haridas S."/>
            <person name="Albert R."/>
            <person name="Binder M."/>
            <person name="Bloem J."/>
            <person name="Labutti K."/>
            <person name="Salamov A."/>
            <person name="Andreopoulos B."/>
            <person name="Baker S."/>
            <person name="Barry K."/>
            <person name="Bills G."/>
            <person name="Bluhm B."/>
            <person name="Cannon C."/>
            <person name="Castanera R."/>
            <person name="Culley D."/>
            <person name="Daum C."/>
            <person name="Ezra D."/>
            <person name="Gonzalez J."/>
            <person name="Henrissat B."/>
            <person name="Kuo A."/>
            <person name="Liang C."/>
            <person name="Lipzen A."/>
            <person name="Lutzoni F."/>
            <person name="Magnuson J."/>
            <person name="Mondo S."/>
            <person name="Nolan M."/>
            <person name="Ohm R."/>
            <person name="Pangilinan J."/>
            <person name="Park H.-J."/>
            <person name="Ramirez L."/>
            <person name="Alfaro M."/>
            <person name="Sun H."/>
            <person name="Tritt A."/>
            <person name="Yoshinaga Y."/>
            <person name="Zwiers L.-H."/>
            <person name="Turgeon B."/>
            <person name="Goodwin S."/>
            <person name="Spatafora J."/>
            <person name="Crous P."/>
            <person name="Grigoriev I."/>
        </authorList>
    </citation>
    <scope>NUCLEOTIDE SEQUENCE</scope>
    <source>
        <strain evidence="1">CBS 207.26</strain>
    </source>
</reference>
<dbReference type="EMBL" id="ML994633">
    <property type="protein sequence ID" value="KAF2185434.1"/>
    <property type="molecule type" value="Genomic_DNA"/>
</dbReference>
<name>A0A6A6E0W2_9PEZI</name>
<dbReference type="OrthoDB" id="3898763at2759"/>
<accession>A0A6A6E0W2</accession>
<evidence type="ECO:0000313" key="1">
    <source>
        <dbReference type="EMBL" id="KAF2185434.1"/>
    </source>
</evidence>
<protein>
    <submittedName>
        <fullName evidence="1">Uncharacterized protein</fullName>
    </submittedName>
</protein>
<organism evidence="1 2">
    <name type="scientific">Zopfia rhizophila CBS 207.26</name>
    <dbReference type="NCBI Taxonomy" id="1314779"/>
    <lineage>
        <taxon>Eukaryota</taxon>
        <taxon>Fungi</taxon>
        <taxon>Dikarya</taxon>
        <taxon>Ascomycota</taxon>
        <taxon>Pezizomycotina</taxon>
        <taxon>Dothideomycetes</taxon>
        <taxon>Dothideomycetes incertae sedis</taxon>
        <taxon>Zopfiaceae</taxon>
        <taxon>Zopfia</taxon>
    </lineage>
</organism>
<keyword evidence="2" id="KW-1185">Reference proteome</keyword>
<dbReference type="Proteomes" id="UP000800200">
    <property type="component" value="Unassembled WGS sequence"/>
</dbReference>
<evidence type="ECO:0000313" key="2">
    <source>
        <dbReference type="Proteomes" id="UP000800200"/>
    </source>
</evidence>
<dbReference type="AlphaFoldDB" id="A0A6A6E0W2"/>
<gene>
    <name evidence="1" type="ORF">K469DRAFT_707678</name>
</gene>